<dbReference type="PANTHER" id="PTHR42928">
    <property type="entry name" value="TRICARBOXYLATE-BINDING PROTEIN"/>
    <property type="match status" value="1"/>
</dbReference>
<dbReference type="PANTHER" id="PTHR42928:SF5">
    <property type="entry name" value="BLR1237 PROTEIN"/>
    <property type="match status" value="1"/>
</dbReference>
<dbReference type="Proteomes" id="UP001525968">
    <property type="component" value="Unassembled WGS sequence"/>
</dbReference>
<gene>
    <name evidence="3" type="ORF">N0K08_12865</name>
</gene>
<evidence type="ECO:0000256" key="2">
    <source>
        <dbReference type="SAM" id="SignalP"/>
    </source>
</evidence>
<dbReference type="InterPro" id="IPR042100">
    <property type="entry name" value="Bug_dom1"/>
</dbReference>
<feature type="signal peptide" evidence="2">
    <location>
        <begin position="1"/>
        <end position="40"/>
    </location>
</feature>
<dbReference type="Gene3D" id="3.40.190.10">
    <property type="entry name" value="Periplasmic binding protein-like II"/>
    <property type="match status" value="1"/>
</dbReference>
<comment type="caution">
    <text evidence="3">The sequence shown here is derived from an EMBL/GenBank/DDBJ whole genome shotgun (WGS) entry which is preliminary data.</text>
</comment>
<protein>
    <submittedName>
        <fullName evidence="3">Tripartite tricarboxylate transporter substrate binding protein</fullName>
    </submittedName>
</protein>
<keyword evidence="2" id="KW-0732">Signal</keyword>
<keyword evidence="4" id="KW-1185">Reference proteome</keyword>
<organism evidence="3 4">
    <name type="scientific">Acidovorax bellezanensis</name>
    <dbReference type="NCBI Taxonomy" id="2976702"/>
    <lineage>
        <taxon>Bacteria</taxon>
        <taxon>Pseudomonadati</taxon>
        <taxon>Pseudomonadota</taxon>
        <taxon>Betaproteobacteria</taxon>
        <taxon>Burkholderiales</taxon>
        <taxon>Comamonadaceae</taxon>
        <taxon>Acidovorax</taxon>
    </lineage>
</organism>
<dbReference type="Gene3D" id="3.40.190.150">
    <property type="entry name" value="Bordetella uptake gene, domain 1"/>
    <property type="match status" value="1"/>
</dbReference>
<dbReference type="InterPro" id="IPR005064">
    <property type="entry name" value="BUG"/>
</dbReference>
<feature type="chain" id="PRO_5045368611" evidence="2">
    <location>
        <begin position="41"/>
        <end position="343"/>
    </location>
</feature>
<accession>A0ABT2PNW9</accession>
<dbReference type="EMBL" id="JAODYH010000005">
    <property type="protein sequence ID" value="MCT9811534.1"/>
    <property type="molecule type" value="Genomic_DNA"/>
</dbReference>
<comment type="similarity">
    <text evidence="1">Belongs to the UPF0065 (bug) family.</text>
</comment>
<proteinExistence type="inferred from homology"/>
<sequence>MTQPTIRLSLATPASRHMALRAALGIAATTAALFSPWAQASSPAAYPTKTIRLVVPYSAGGSTDILGRLLAQKMGENMNATVVVENKPGANGTLGCDQVAKAPADGYTIVLGDVGCMAMAPALYTKLPYEPLKDFTMVSLVARSPLVLTVGAQSPFKSMAELTAAARAQPGKLNYPSSGTGGPNHLGGELYAMQAKVKISHIPYKGSAPSVVSLVAGETDFGFLTAVTIDSQLKAGKLRALAVAHNERLASLPDVPTMNEQGLKGFQADAWFMAAVPAGTPQPIVDRLYAEIAKALPDAQVKTKLDAMGVLPSAFKPAASADFLKVEVAKWRDVIKNANITLD</sequence>
<dbReference type="PIRSF" id="PIRSF017082">
    <property type="entry name" value="YflP"/>
    <property type="match status" value="1"/>
</dbReference>
<evidence type="ECO:0000313" key="4">
    <source>
        <dbReference type="Proteomes" id="UP001525968"/>
    </source>
</evidence>
<dbReference type="Pfam" id="PF03401">
    <property type="entry name" value="TctC"/>
    <property type="match status" value="1"/>
</dbReference>
<evidence type="ECO:0000313" key="3">
    <source>
        <dbReference type="EMBL" id="MCT9811534.1"/>
    </source>
</evidence>
<evidence type="ECO:0000256" key="1">
    <source>
        <dbReference type="ARBA" id="ARBA00006987"/>
    </source>
</evidence>
<dbReference type="SUPFAM" id="SSF53850">
    <property type="entry name" value="Periplasmic binding protein-like II"/>
    <property type="match status" value="1"/>
</dbReference>
<name>A0ABT2PNW9_9BURK</name>
<dbReference type="CDD" id="cd13578">
    <property type="entry name" value="PBP2_Bug27"/>
    <property type="match status" value="1"/>
</dbReference>
<dbReference type="RefSeq" id="WP_261500777.1">
    <property type="nucleotide sequence ID" value="NZ_JAODYH010000005.1"/>
</dbReference>
<reference evidence="3 4" key="1">
    <citation type="submission" date="2022-09" db="EMBL/GenBank/DDBJ databases">
        <title>Draft genome of isolate Be4.</title>
        <authorList>
            <person name="Sanchez-Castro I."/>
            <person name="Martinez-Rodriguez P."/>
            <person name="Descostes M."/>
            <person name="Merroun M."/>
        </authorList>
    </citation>
    <scope>NUCLEOTIDE SEQUENCE [LARGE SCALE GENOMIC DNA]</scope>
    <source>
        <strain evidence="3 4">Be4</strain>
    </source>
</reference>